<dbReference type="GO" id="GO:0019120">
    <property type="term" value="F:hydrolase activity, acting on acid halide bonds, in C-halide compounds"/>
    <property type="evidence" value="ECO:0007669"/>
    <property type="project" value="InterPro"/>
</dbReference>
<evidence type="ECO:0000313" key="4">
    <source>
        <dbReference type="Proteomes" id="UP000321157"/>
    </source>
</evidence>
<dbReference type="InterPro" id="IPR036412">
    <property type="entry name" value="HAD-like_sf"/>
</dbReference>
<reference evidence="3 4" key="1">
    <citation type="submission" date="2019-07" db="EMBL/GenBank/DDBJ databases">
        <title>Whole genome shotgun sequence of Aneurinibacillus danicus NBRC 102444.</title>
        <authorList>
            <person name="Hosoyama A."/>
            <person name="Uohara A."/>
            <person name="Ohji S."/>
            <person name="Ichikawa N."/>
        </authorList>
    </citation>
    <scope>NUCLEOTIDE SEQUENCE [LARGE SCALE GENOMIC DNA]</scope>
    <source>
        <strain evidence="3 4">NBRC 102444</strain>
    </source>
</reference>
<dbReference type="SFLD" id="SFLDS00003">
    <property type="entry name" value="Haloacid_Dehalogenase"/>
    <property type="match status" value="1"/>
</dbReference>
<organism evidence="3 4">
    <name type="scientific">Aneurinibacillus danicus</name>
    <dbReference type="NCBI Taxonomy" id="267746"/>
    <lineage>
        <taxon>Bacteria</taxon>
        <taxon>Bacillati</taxon>
        <taxon>Bacillota</taxon>
        <taxon>Bacilli</taxon>
        <taxon>Bacillales</taxon>
        <taxon>Paenibacillaceae</taxon>
        <taxon>Aneurinibacillus group</taxon>
        <taxon>Aneurinibacillus</taxon>
    </lineage>
</organism>
<keyword evidence="2" id="KW-0378">Hydrolase</keyword>
<comment type="caution">
    <text evidence="3">The sequence shown here is derived from an EMBL/GenBank/DDBJ whole genome shotgun (WGS) entry which is preliminary data.</text>
</comment>
<sequence>MNTNTIKAIAFDAYGTLFDVHSVIEVCDELFPGQGTRLSQLWRTKQLEYSWLRALMGRYVDFRQITEEALIFACRQLDLPLDEAYRKRLMEEYLMLKLYPEVSDVLPRLTAWKRTIFSNGSLDFLLPLVKHTELEQHLDDVISVDDAKIYKPHPAAYTRVLEVLQVKREEVVFVSSNAWDAAGAKSFGFHVAWLNRTGQTFDELGQPPDFIIHNLGELLPILQKQQ</sequence>
<dbReference type="SFLD" id="SFLDF00045">
    <property type="entry name" value="2-haloacid_dehalogenase"/>
    <property type="match status" value="1"/>
</dbReference>
<name>A0A511VBP6_9BACL</name>
<keyword evidence="4" id="KW-1185">Reference proteome</keyword>
<dbReference type="SFLD" id="SFLDG01129">
    <property type="entry name" value="C1.5:_HAD__Beta-PGM__Phosphata"/>
    <property type="match status" value="1"/>
</dbReference>
<dbReference type="Pfam" id="PF00702">
    <property type="entry name" value="Hydrolase"/>
    <property type="match status" value="1"/>
</dbReference>
<dbReference type="InterPro" id="IPR006439">
    <property type="entry name" value="HAD-SF_hydro_IA"/>
</dbReference>
<accession>A0A511VBP6</accession>
<dbReference type="Proteomes" id="UP000321157">
    <property type="component" value="Unassembled WGS sequence"/>
</dbReference>
<dbReference type="InterPro" id="IPR023198">
    <property type="entry name" value="PGP-like_dom2"/>
</dbReference>
<dbReference type="CDD" id="cd02588">
    <property type="entry name" value="HAD_L2-DEX"/>
    <property type="match status" value="1"/>
</dbReference>
<dbReference type="EMBL" id="BJXX01000172">
    <property type="protein sequence ID" value="GEN36249.1"/>
    <property type="molecule type" value="Genomic_DNA"/>
</dbReference>
<dbReference type="InterPro" id="IPR051540">
    <property type="entry name" value="S-2-haloacid_dehalogenase"/>
</dbReference>
<dbReference type="AlphaFoldDB" id="A0A511VBP6"/>
<dbReference type="NCBIfam" id="TIGR01549">
    <property type="entry name" value="HAD-SF-IA-v1"/>
    <property type="match status" value="1"/>
</dbReference>
<dbReference type="SFLD" id="SFLDG01135">
    <property type="entry name" value="C1.5.6:_HAD__Beta-PGM__Phospha"/>
    <property type="match status" value="1"/>
</dbReference>
<dbReference type="Gene3D" id="3.40.50.1000">
    <property type="entry name" value="HAD superfamily/HAD-like"/>
    <property type="match status" value="1"/>
</dbReference>
<proteinExistence type="inferred from homology"/>
<dbReference type="SUPFAM" id="SSF56784">
    <property type="entry name" value="HAD-like"/>
    <property type="match status" value="1"/>
</dbReference>
<dbReference type="Gene3D" id="1.10.150.240">
    <property type="entry name" value="Putative phosphatase, domain 2"/>
    <property type="match status" value="1"/>
</dbReference>
<dbReference type="InterPro" id="IPR023214">
    <property type="entry name" value="HAD_sf"/>
</dbReference>
<dbReference type="RefSeq" id="WP_246147414.1">
    <property type="nucleotide sequence ID" value="NZ_BJXX01000172.1"/>
</dbReference>
<comment type="similarity">
    <text evidence="1">Belongs to the HAD-like hydrolase superfamily. S-2-haloalkanoic acid dehalogenase family.</text>
</comment>
<protein>
    <submittedName>
        <fullName evidence="3">Haloacid dehalogenase</fullName>
    </submittedName>
</protein>
<gene>
    <name evidence="3" type="primary">dhlB</name>
    <name evidence="3" type="ORF">ADA01nite_37090</name>
</gene>
<evidence type="ECO:0000256" key="1">
    <source>
        <dbReference type="ARBA" id="ARBA00008106"/>
    </source>
</evidence>
<dbReference type="PRINTS" id="PR00413">
    <property type="entry name" value="HADHALOGNASE"/>
</dbReference>
<evidence type="ECO:0000313" key="3">
    <source>
        <dbReference type="EMBL" id="GEN36249.1"/>
    </source>
</evidence>
<dbReference type="NCBIfam" id="TIGR01509">
    <property type="entry name" value="HAD-SF-IA-v3"/>
    <property type="match status" value="1"/>
</dbReference>
<evidence type="ECO:0000256" key="2">
    <source>
        <dbReference type="ARBA" id="ARBA00022801"/>
    </source>
</evidence>
<dbReference type="NCBIfam" id="TIGR01428">
    <property type="entry name" value="HAD_type_II"/>
    <property type="match status" value="1"/>
</dbReference>
<dbReference type="InterPro" id="IPR006328">
    <property type="entry name" value="2-HAD"/>
</dbReference>
<dbReference type="PANTHER" id="PTHR43316">
    <property type="entry name" value="HYDROLASE, HALOACID DELAHOGENASE-RELATED"/>
    <property type="match status" value="1"/>
</dbReference>
<dbReference type="NCBIfam" id="TIGR01493">
    <property type="entry name" value="HAD-SF-IA-v2"/>
    <property type="match status" value="1"/>
</dbReference>
<dbReference type="PANTHER" id="PTHR43316:SF3">
    <property type="entry name" value="HALOACID DEHALOGENASE, TYPE II (AFU_ORTHOLOGUE AFUA_2G07750)-RELATED"/>
    <property type="match status" value="1"/>
</dbReference>